<dbReference type="Proteomes" id="UP000005396">
    <property type="component" value="Unassembled WGS sequence"/>
</dbReference>
<organism evidence="1 2">
    <name type="scientific">Enterocloster bolteae (strain ATCC BAA-613 / DSM 15670 / CCUG 46953 / JCM 12243 / WAL 16351)</name>
    <name type="common">Clostridium bolteae</name>
    <dbReference type="NCBI Taxonomy" id="411902"/>
    <lineage>
        <taxon>Bacteria</taxon>
        <taxon>Bacillati</taxon>
        <taxon>Bacillota</taxon>
        <taxon>Clostridia</taxon>
        <taxon>Lachnospirales</taxon>
        <taxon>Lachnospiraceae</taxon>
        <taxon>Enterocloster</taxon>
    </lineage>
</organism>
<sequence>MSIAQRRKKHNKLPHGPGIGQLVSGTGVAVSFSLGYNI</sequence>
<comment type="caution">
    <text evidence="1">The sequence shown here is derived from an EMBL/GenBank/DDBJ whole genome shotgun (WGS) entry which is preliminary data.</text>
</comment>
<name>A8S1Y6_ENTBW</name>
<proteinExistence type="predicted"/>
<accession>A8S1Y6</accession>
<dbReference type="EMBL" id="ABCC02000047">
    <property type="protein sequence ID" value="EDP13646.1"/>
    <property type="molecule type" value="Genomic_DNA"/>
</dbReference>
<reference evidence="1 2" key="1">
    <citation type="submission" date="2007-08" db="EMBL/GenBank/DDBJ databases">
        <authorList>
            <person name="Fulton L."/>
            <person name="Clifton S."/>
            <person name="Fulton B."/>
            <person name="Xu J."/>
            <person name="Minx P."/>
            <person name="Pepin K.H."/>
            <person name="Johnson M."/>
            <person name="Thiruvilangam P."/>
            <person name="Bhonagiri V."/>
            <person name="Nash W.E."/>
            <person name="Mardis E.R."/>
            <person name="Wilson R.K."/>
        </authorList>
    </citation>
    <scope>NUCLEOTIDE SEQUENCE [LARGE SCALE GENOMIC DNA]</scope>
    <source>
        <strain evidence="2">ATCC BAA-613 / DSM 15670 / CCUG 46953 / JCM 12243 / WAL 16351</strain>
    </source>
</reference>
<dbReference type="PaxDb" id="411902-CLOBOL_06211"/>
<dbReference type="AlphaFoldDB" id="A8S1Y6"/>
<gene>
    <name evidence="1" type="ORF">CLOBOL_06211</name>
</gene>
<reference evidence="1 2" key="2">
    <citation type="submission" date="2007-09" db="EMBL/GenBank/DDBJ databases">
        <title>Draft genome sequence of Clostridium bolteae (ATCC BAA-613).</title>
        <authorList>
            <person name="Sudarsanam P."/>
            <person name="Ley R."/>
            <person name="Guruge J."/>
            <person name="Turnbaugh P.J."/>
            <person name="Mahowald M."/>
            <person name="Liep D."/>
            <person name="Gordon J."/>
        </authorList>
    </citation>
    <scope>NUCLEOTIDE SEQUENCE [LARGE SCALE GENOMIC DNA]</scope>
    <source>
        <strain evidence="2">ATCC BAA-613 / DSM 15670 / CCUG 46953 / JCM 12243 / WAL 16351</strain>
    </source>
</reference>
<protein>
    <submittedName>
        <fullName evidence="1">Uncharacterized protein</fullName>
    </submittedName>
</protein>
<dbReference type="HOGENOM" id="CLU_3326512_0_0_9"/>
<evidence type="ECO:0000313" key="2">
    <source>
        <dbReference type="Proteomes" id="UP000005396"/>
    </source>
</evidence>
<evidence type="ECO:0000313" key="1">
    <source>
        <dbReference type="EMBL" id="EDP13646.1"/>
    </source>
</evidence>